<dbReference type="SMART" id="SM00014">
    <property type="entry name" value="acidPPc"/>
    <property type="match status" value="1"/>
</dbReference>
<organism evidence="8 9">
    <name type="scientific">Ophiostoma piceae (strain UAMH 11346)</name>
    <name type="common">Sap stain fungus</name>
    <dbReference type="NCBI Taxonomy" id="1262450"/>
    <lineage>
        <taxon>Eukaryota</taxon>
        <taxon>Fungi</taxon>
        <taxon>Dikarya</taxon>
        <taxon>Ascomycota</taxon>
        <taxon>Pezizomycotina</taxon>
        <taxon>Sordariomycetes</taxon>
        <taxon>Sordariomycetidae</taxon>
        <taxon>Ophiostomatales</taxon>
        <taxon>Ophiostomataceae</taxon>
        <taxon>Ophiostoma</taxon>
    </lineage>
</organism>
<dbReference type="VEuPathDB" id="FungiDB:F503_03953"/>
<dbReference type="OrthoDB" id="5784at2759"/>
<keyword evidence="2 6" id="KW-0812">Transmembrane</keyword>
<dbReference type="InterPro" id="IPR052185">
    <property type="entry name" value="IPC_Synthase-Related"/>
</dbReference>
<dbReference type="GO" id="GO:0030148">
    <property type="term" value="P:sphingolipid biosynthetic process"/>
    <property type="evidence" value="ECO:0007669"/>
    <property type="project" value="TreeGrafter"/>
</dbReference>
<dbReference type="Gene3D" id="1.20.144.10">
    <property type="entry name" value="Phosphatidic acid phosphatase type 2/haloperoxidase"/>
    <property type="match status" value="1"/>
</dbReference>
<dbReference type="Pfam" id="PF14378">
    <property type="entry name" value="PAP2_3"/>
    <property type="match status" value="1"/>
</dbReference>
<dbReference type="PANTHER" id="PTHR31310:SF11">
    <property type="entry name" value="INOSITOL PHOSPHORYLCERAMIDE SYNTHASE CATALYTIC SUBUNIT AUR1"/>
    <property type="match status" value="1"/>
</dbReference>
<evidence type="ECO:0000256" key="6">
    <source>
        <dbReference type="SAM" id="Phobius"/>
    </source>
</evidence>
<dbReference type="GO" id="GO:0070916">
    <property type="term" value="C:inositol phosphoceramide synthase complex"/>
    <property type="evidence" value="ECO:0007669"/>
    <property type="project" value="TreeGrafter"/>
</dbReference>
<evidence type="ECO:0000313" key="9">
    <source>
        <dbReference type="Proteomes" id="UP000016923"/>
    </source>
</evidence>
<evidence type="ECO:0000256" key="3">
    <source>
        <dbReference type="ARBA" id="ARBA00022989"/>
    </source>
</evidence>
<evidence type="ECO:0000256" key="1">
    <source>
        <dbReference type="ARBA" id="ARBA00004141"/>
    </source>
</evidence>
<dbReference type="STRING" id="1262450.S3C848"/>
<keyword evidence="3 6" id="KW-1133">Transmembrane helix</keyword>
<feature type="transmembrane region" description="Helical" evidence="6">
    <location>
        <begin position="211"/>
        <end position="237"/>
    </location>
</feature>
<dbReference type="InterPro" id="IPR036938">
    <property type="entry name" value="PAP2/HPO_sf"/>
</dbReference>
<keyword evidence="4 6" id="KW-0472">Membrane</keyword>
<dbReference type="InterPro" id="IPR000326">
    <property type="entry name" value="PAP2/HPO"/>
</dbReference>
<dbReference type="Proteomes" id="UP000016923">
    <property type="component" value="Unassembled WGS sequence"/>
</dbReference>
<sequence>MNDIASFLQAPSKMNVFAPAAAALSSLNPTTRKYRPASNSITAKINTSRRAQVPSLTVPTPDPNFIIGGNRIMANKNLVGGGNVAALQRSFNPADGLRALRRHRWNVYDIQHAITALFVLFSFVIAPIPIFIDVAVVAGYMLLLLMPATRQFFLPSLPIWTYLFYFFASRFIPVEYRPHIWVKVLPALENVLYGANLSNILSAHTHAVLDLLAWIPYGLGHFGAPLICSIFLFFFAAPGTTPIFARCFGYLALVGVTTQLIFPCTPPWYERLHGLEPAHYGMPGSPAGLARVDQLLGVDMYTTSFTTAPVPFGAFPSLHAADATLEALFMSYAFPRFRLLFVGYVAWIWWATMYLNHHYAVDLVAGSLLAALFYYVSRVTFMPRRQLEKRSRWEYEYVELGEKNRSVVDEYSYDYYDGFGLDLLPRHNRTVSGSGDSDEWTAGSTSSFASSSGGSSRGGSSPGTMSPTTPEVEFHSVHVWDAAATAHSESEAVAVR</sequence>
<feature type="compositionally biased region" description="Low complexity" evidence="5">
    <location>
        <begin position="441"/>
        <end position="454"/>
    </location>
</feature>
<gene>
    <name evidence="8" type="ORF">F503_03953</name>
</gene>
<dbReference type="CDD" id="cd03386">
    <property type="entry name" value="PAP2_Aur1_like"/>
    <property type="match status" value="1"/>
</dbReference>
<accession>S3C848</accession>
<feature type="transmembrane region" description="Helical" evidence="6">
    <location>
        <begin position="363"/>
        <end position="381"/>
    </location>
</feature>
<dbReference type="AlphaFoldDB" id="S3C848"/>
<reference evidence="8 9" key="1">
    <citation type="journal article" date="2013" name="BMC Genomics">
        <title>The genome and transcriptome of the pine saprophyte Ophiostoma piceae, and a comparison with the bark beetle-associated pine pathogen Grosmannia clavigera.</title>
        <authorList>
            <person name="Haridas S."/>
            <person name="Wang Y."/>
            <person name="Lim L."/>
            <person name="Massoumi Alamouti S."/>
            <person name="Jackman S."/>
            <person name="Docking R."/>
            <person name="Robertson G."/>
            <person name="Birol I."/>
            <person name="Bohlmann J."/>
            <person name="Breuil C."/>
        </authorList>
    </citation>
    <scope>NUCLEOTIDE SEQUENCE [LARGE SCALE GENOMIC DNA]</scope>
    <source>
        <strain evidence="8 9">UAMH 11346</strain>
    </source>
</reference>
<evidence type="ECO:0000313" key="8">
    <source>
        <dbReference type="EMBL" id="EPE02368.1"/>
    </source>
</evidence>
<evidence type="ECO:0000256" key="2">
    <source>
        <dbReference type="ARBA" id="ARBA00022692"/>
    </source>
</evidence>
<evidence type="ECO:0000259" key="7">
    <source>
        <dbReference type="SMART" id="SM00014"/>
    </source>
</evidence>
<proteinExistence type="predicted"/>
<dbReference type="PANTHER" id="PTHR31310">
    <property type="match status" value="1"/>
</dbReference>
<feature type="domain" description="Phosphatidic acid phosphatase type 2/haloperoxidase" evidence="7">
    <location>
        <begin position="241"/>
        <end position="378"/>
    </location>
</feature>
<protein>
    <submittedName>
        <fullName evidence="8">Pap2 superfamily protein</fullName>
    </submittedName>
</protein>
<dbReference type="eggNOG" id="ENOG502QPQM">
    <property type="taxonomic scope" value="Eukaryota"/>
</dbReference>
<dbReference type="EMBL" id="KE148180">
    <property type="protein sequence ID" value="EPE02368.1"/>
    <property type="molecule type" value="Genomic_DNA"/>
</dbReference>
<dbReference type="HOGENOM" id="CLU_030747_3_0_1"/>
<feature type="transmembrane region" description="Helical" evidence="6">
    <location>
        <begin position="339"/>
        <end position="357"/>
    </location>
</feature>
<feature type="transmembrane region" description="Helical" evidence="6">
    <location>
        <begin position="152"/>
        <end position="168"/>
    </location>
</feature>
<evidence type="ECO:0000256" key="4">
    <source>
        <dbReference type="ARBA" id="ARBA00023136"/>
    </source>
</evidence>
<comment type="subcellular location">
    <subcellularLocation>
        <location evidence="1">Membrane</location>
        <topology evidence="1">Multi-pass membrane protein</topology>
    </subcellularLocation>
</comment>
<keyword evidence="9" id="KW-1185">Reference proteome</keyword>
<dbReference type="GO" id="GO:0016020">
    <property type="term" value="C:membrane"/>
    <property type="evidence" value="ECO:0007669"/>
    <property type="project" value="UniProtKB-SubCell"/>
</dbReference>
<dbReference type="FunFam" id="1.20.144.10:FF:000015">
    <property type="entry name" value="Aureobasidin resistance protein Aur1"/>
    <property type="match status" value="1"/>
</dbReference>
<dbReference type="InterPro" id="IPR026841">
    <property type="entry name" value="Aur1/Ipt1"/>
</dbReference>
<evidence type="ECO:0000256" key="5">
    <source>
        <dbReference type="SAM" id="MobiDB-lite"/>
    </source>
</evidence>
<feature type="region of interest" description="Disordered" evidence="5">
    <location>
        <begin position="433"/>
        <end position="472"/>
    </location>
</feature>
<dbReference type="GO" id="GO:0006676">
    <property type="term" value="P:mannosyl diphosphorylinositol ceramide metabolic process"/>
    <property type="evidence" value="ECO:0007669"/>
    <property type="project" value="TreeGrafter"/>
</dbReference>
<dbReference type="SUPFAM" id="SSF48317">
    <property type="entry name" value="Acid phosphatase/Vanadium-dependent haloperoxidase"/>
    <property type="match status" value="1"/>
</dbReference>
<dbReference type="OMA" id="WSIYDAQ"/>
<name>S3C848_OPHP1</name>